<dbReference type="InterPro" id="IPR000529">
    <property type="entry name" value="Ribosomal_bS6"/>
</dbReference>
<dbReference type="GO" id="GO:0070181">
    <property type="term" value="F:small ribosomal subunit rRNA binding"/>
    <property type="evidence" value="ECO:0007669"/>
    <property type="project" value="TreeGrafter"/>
</dbReference>
<dbReference type="PANTHER" id="PTHR21011">
    <property type="entry name" value="MITOCHONDRIAL 28S RIBOSOMAL PROTEIN S6"/>
    <property type="match status" value="1"/>
</dbReference>
<dbReference type="Pfam" id="PF01250">
    <property type="entry name" value="Ribosomal_S6"/>
    <property type="match status" value="1"/>
</dbReference>
<sequence>MPTTYEALFILRVLRKPDIAAVIKRTALQVMEQGGFIRRIQSLGARQLPYRMRKDKFNYTEGHYFLMDFDAPPRQTKDLLDYFSRDEDLVRCSMQKKEEKEEIGPCTLPEECLPPPFRDDVKAMIEIGYKEKPQYDTGVDIYPFNK</sequence>
<gene>
    <name evidence="4" type="ORF">CTOB1V02_LOCUS4484</name>
</gene>
<evidence type="ECO:0000256" key="1">
    <source>
        <dbReference type="ARBA" id="ARBA00009512"/>
    </source>
</evidence>
<dbReference type="Gene3D" id="3.30.70.60">
    <property type="match status" value="1"/>
</dbReference>
<organism evidence="4">
    <name type="scientific">Cyprideis torosa</name>
    <dbReference type="NCBI Taxonomy" id="163714"/>
    <lineage>
        <taxon>Eukaryota</taxon>
        <taxon>Metazoa</taxon>
        <taxon>Ecdysozoa</taxon>
        <taxon>Arthropoda</taxon>
        <taxon>Crustacea</taxon>
        <taxon>Oligostraca</taxon>
        <taxon>Ostracoda</taxon>
        <taxon>Podocopa</taxon>
        <taxon>Podocopida</taxon>
        <taxon>Cytherocopina</taxon>
        <taxon>Cytheroidea</taxon>
        <taxon>Cytherideidae</taxon>
        <taxon>Cyprideis</taxon>
    </lineage>
</organism>
<protein>
    <recommendedName>
        <fullName evidence="2">Small ribosomal subunit protein bS6m</fullName>
    </recommendedName>
    <alternativeName>
        <fullName evidence="3">28S ribosomal protein S6, mitochondrial</fullName>
    </alternativeName>
</protein>
<dbReference type="AlphaFoldDB" id="A0A7R8WCW8"/>
<reference evidence="4" key="1">
    <citation type="submission" date="2020-11" db="EMBL/GenBank/DDBJ databases">
        <authorList>
            <person name="Tran Van P."/>
        </authorList>
    </citation>
    <scope>NUCLEOTIDE SEQUENCE</scope>
</reference>
<name>A0A7R8WCW8_9CRUS</name>
<dbReference type="GO" id="GO:0005763">
    <property type="term" value="C:mitochondrial small ribosomal subunit"/>
    <property type="evidence" value="ECO:0007669"/>
    <property type="project" value="TreeGrafter"/>
</dbReference>
<proteinExistence type="inferred from homology"/>
<comment type="similarity">
    <text evidence="1">Belongs to the bacterial ribosomal protein bS6 family.</text>
</comment>
<accession>A0A7R8WCW8</accession>
<evidence type="ECO:0000313" key="4">
    <source>
        <dbReference type="EMBL" id="CAD7226567.1"/>
    </source>
</evidence>
<evidence type="ECO:0000256" key="2">
    <source>
        <dbReference type="ARBA" id="ARBA00035170"/>
    </source>
</evidence>
<dbReference type="CDD" id="cd15465">
    <property type="entry name" value="bS6_mito"/>
    <property type="match status" value="1"/>
</dbReference>
<dbReference type="PANTHER" id="PTHR21011:SF1">
    <property type="entry name" value="SMALL RIBOSOMAL SUBUNIT PROTEIN BS6M"/>
    <property type="match status" value="1"/>
</dbReference>
<evidence type="ECO:0000256" key="3">
    <source>
        <dbReference type="ARBA" id="ARBA00035365"/>
    </source>
</evidence>
<dbReference type="InterPro" id="IPR014717">
    <property type="entry name" value="Transl_elong_EF1B/ribsomal_bS6"/>
</dbReference>
<dbReference type="EMBL" id="OB660864">
    <property type="protein sequence ID" value="CAD7226567.1"/>
    <property type="molecule type" value="Genomic_DNA"/>
</dbReference>
<dbReference type="InterPro" id="IPR035980">
    <property type="entry name" value="Ribosomal_bS6_sf"/>
</dbReference>
<dbReference type="SUPFAM" id="SSF54995">
    <property type="entry name" value="Ribosomal protein S6"/>
    <property type="match status" value="1"/>
</dbReference>
<dbReference type="GO" id="GO:0006412">
    <property type="term" value="P:translation"/>
    <property type="evidence" value="ECO:0007669"/>
    <property type="project" value="InterPro"/>
</dbReference>
<dbReference type="GO" id="GO:0003735">
    <property type="term" value="F:structural constituent of ribosome"/>
    <property type="evidence" value="ECO:0007669"/>
    <property type="project" value="InterPro"/>
</dbReference>
<dbReference type="NCBIfam" id="TIGR00166">
    <property type="entry name" value="S6"/>
    <property type="match status" value="1"/>
</dbReference>
<dbReference type="OrthoDB" id="268530at2759"/>